<dbReference type="AlphaFoldDB" id="A0A6J4TTG6"/>
<feature type="compositionally biased region" description="Basic residues" evidence="1">
    <location>
        <begin position="18"/>
        <end position="29"/>
    </location>
</feature>
<organism evidence="2">
    <name type="scientific">uncultured Sphingomonadaceae bacterium</name>
    <dbReference type="NCBI Taxonomy" id="169976"/>
    <lineage>
        <taxon>Bacteria</taxon>
        <taxon>Pseudomonadati</taxon>
        <taxon>Pseudomonadota</taxon>
        <taxon>Alphaproteobacteria</taxon>
        <taxon>Sphingomonadales</taxon>
        <taxon>Sphingomonadaceae</taxon>
        <taxon>environmental samples</taxon>
    </lineage>
</organism>
<feature type="compositionally biased region" description="Basic residues" evidence="1">
    <location>
        <begin position="64"/>
        <end position="77"/>
    </location>
</feature>
<evidence type="ECO:0000313" key="2">
    <source>
        <dbReference type="EMBL" id="CAA9531691.1"/>
    </source>
</evidence>
<name>A0A6J4TTG6_9SPHN</name>
<sequence>DQRRRPPPDPRRGGPRPVRVRRRCRHGPGHRAALQMVPLATARHGHGAVRPHPLPPTNEPLPRRLPRRRPPRPRALHPRNDPRLADPAPRKILPAADAPPLLPLPLPLRTGTPLRPLRARATGRDRAARFPAQPRRPARRRRIAGAAVGHIAVSRNL</sequence>
<feature type="compositionally biased region" description="Low complexity" evidence="1">
    <location>
        <begin position="107"/>
        <end position="120"/>
    </location>
</feature>
<feature type="compositionally biased region" description="Basic and acidic residues" evidence="1">
    <location>
        <begin position="1"/>
        <end position="12"/>
    </location>
</feature>
<feature type="region of interest" description="Disordered" evidence="1">
    <location>
        <begin position="1"/>
        <end position="142"/>
    </location>
</feature>
<reference evidence="2" key="1">
    <citation type="submission" date="2020-02" db="EMBL/GenBank/DDBJ databases">
        <authorList>
            <person name="Meier V. D."/>
        </authorList>
    </citation>
    <scope>NUCLEOTIDE SEQUENCE</scope>
    <source>
        <strain evidence="2">AVDCRST_MAG91</strain>
    </source>
</reference>
<accession>A0A6J4TTG6</accession>
<gene>
    <name evidence="2" type="ORF">AVDCRST_MAG91-3014</name>
</gene>
<evidence type="ECO:0000256" key="1">
    <source>
        <dbReference type="SAM" id="MobiDB-lite"/>
    </source>
</evidence>
<feature type="non-terminal residue" evidence="2">
    <location>
        <position position="1"/>
    </location>
</feature>
<feature type="non-terminal residue" evidence="2">
    <location>
        <position position="157"/>
    </location>
</feature>
<protein>
    <submittedName>
        <fullName evidence="2">Probable vgr related protein</fullName>
    </submittedName>
</protein>
<dbReference type="EMBL" id="CADCVX010000525">
    <property type="protein sequence ID" value="CAA9531691.1"/>
    <property type="molecule type" value="Genomic_DNA"/>
</dbReference>
<proteinExistence type="predicted"/>